<organism evidence="2">
    <name type="scientific">uncultured Caudovirales phage</name>
    <dbReference type="NCBI Taxonomy" id="2100421"/>
    <lineage>
        <taxon>Viruses</taxon>
        <taxon>Duplodnaviria</taxon>
        <taxon>Heunggongvirae</taxon>
        <taxon>Uroviricota</taxon>
        <taxon>Caudoviricetes</taxon>
        <taxon>Peduoviridae</taxon>
        <taxon>Maltschvirus</taxon>
        <taxon>Maltschvirus maltsch</taxon>
    </lineage>
</organism>
<sequence length="80" mass="9682">MEKIFKLDFKTFIKSPFTYIFFVLLTILIFVGRYIITSKDNEIKIQQKKIDDCDDERKEDKKLMQDILFQKELNKKLNGE</sequence>
<evidence type="ECO:0000256" key="1">
    <source>
        <dbReference type="SAM" id="Phobius"/>
    </source>
</evidence>
<dbReference type="EMBL" id="LR796725">
    <property type="protein sequence ID" value="CAB4162508.1"/>
    <property type="molecule type" value="Genomic_DNA"/>
</dbReference>
<accession>A0A6J5NZI2</accession>
<protein>
    <submittedName>
        <fullName evidence="2">Uncharacterized protein</fullName>
    </submittedName>
</protein>
<feature type="transmembrane region" description="Helical" evidence="1">
    <location>
        <begin position="17"/>
        <end position="36"/>
    </location>
</feature>
<keyword evidence="1" id="KW-0812">Transmembrane</keyword>
<proteinExistence type="predicted"/>
<evidence type="ECO:0000313" key="2">
    <source>
        <dbReference type="EMBL" id="CAB4162508.1"/>
    </source>
</evidence>
<gene>
    <name evidence="2" type="ORF">UFOVP775_49</name>
</gene>
<name>A0A6J5NZI2_9CAUD</name>
<keyword evidence="1" id="KW-0472">Membrane</keyword>
<keyword evidence="1" id="KW-1133">Transmembrane helix</keyword>
<reference evidence="2" key="1">
    <citation type="submission" date="2020-04" db="EMBL/GenBank/DDBJ databases">
        <authorList>
            <person name="Chiriac C."/>
            <person name="Salcher M."/>
            <person name="Ghai R."/>
            <person name="Kavagutti S V."/>
        </authorList>
    </citation>
    <scope>NUCLEOTIDE SEQUENCE</scope>
</reference>